<dbReference type="PRINTS" id="PR00344">
    <property type="entry name" value="BCTRLSENSOR"/>
</dbReference>
<evidence type="ECO:0000256" key="1">
    <source>
        <dbReference type="ARBA" id="ARBA00000085"/>
    </source>
</evidence>
<dbReference type="SUPFAM" id="SSF47384">
    <property type="entry name" value="Homodimeric domain of signal transducing histidine kinase"/>
    <property type="match status" value="1"/>
</dbReference>
<dbReference type="PROSITE" id="PS50109">
    <property type="entry name" value="HIS_KIN"/>
    <property type="match status" value="1"/>
</dbReference>
<reference evidence="8 9" key="1">
    <citation type="submission" date="2014-03" db="EMBL/GenBank/DDBJ databases">
        <title>Draft Genome Sequences of Four Burkholderia Strains.</title>
        <authorList>
            <person name="Liu X.Y."/>
            <person name="Li C.X."/>
            <person name="Xu J.H."/>
        </authorList>
    </citation>
    <scope>NUCLEOTIDE SEQUENCE [LARGE SCALE GENOMIC DNA]</scope>
    <source>
        <strain evidence="8 9">OP-1</strain>
    </source>
</reference>
<dbReference type="Gene3D" id="3.30.565.10">
    <property type="entry name" value="Histidine kinase-like ATPase, C-terminal domain"/>
    <property type="match status" value="1"/>
</dbReference>
<comment type="caution">
    <text evidence="8">The sequence shown here is derived from an EMBL/GenBank/DDBJ whole genome shotgun (WGS) entry which is preliminary data.</text>
</comment>
<dbReference type="InterPro" id="IPR003661">
    <property type="entry name" value="HisK_dim/P_dom"/>
</dbReference>
<evidence type="ECO:0000256" key="6">
    <source>
        <dbReference type="ARBA" id="ARBA00023012"/>
    </source>
</evidence>
<dbReference type="GO" id="GO:0000155">
    <property type="term" value="F:phosphorelay sensor kinase activity"/>
    <property type="evidence" value="ECO:0007669"/>
    <property type="project" value="InterPro"/>
</dbReference>
<sequence>MITLTGEDGPDALKDDIEAIGRVSAVGSMLKAICERTSMGYAAVARVTDNTWTACAVHDDIGFGLEVGGQLDLKTTLCFESREARESIVIDDFGNDPRYCGHHTARIYNLQSYISVPIVLSNGRYFGNLCAIDPRPHYLSDVRTVCMFEAYAKLIALELELEENRSASATALSHARETAELREQFIAVLGHDLRNPLTAVHSIAEYLSIKGGTTEITQLGLRLKAVAGRMAGLIDDVMDFARGRLGAGLGAHIAPVPDLGKLLRDIVSEAKAGHPGLMIEDSIAIEGTVHCDSVRMQQLLSNLLGNAITHGAADLPITVNGKVEAGKLIIAVKNGGDVIAPEDIRKVFEPYWRPADQPRGGGLGLGLFICKQIVQAHNGDLQVSSSLADGTCFTAIIPVRQV</sequence>
<dbReference type="Gene3D" id="3.30.450.40">
    <property type="match status" value="1"/>
</dbReference>
<evidence type="ECO:0000256" key="2">
    <source>
        <dbReference type="ARBA" id="ARBA00012438"/>
    </source>
</evidence>
<dbReference type="InterPro" id="IPR036890">
    <property type="entry name" value="HATPase_C_sf"/>
</dbReference>
<dbReference type="SMART" id="SM00387">
    <property type="entry name" value="HATPase_c"/>
    <property type="match status" value="1"/>
</dbReference>
<evidence type="ECO:0000313" key="8">
    <source>
        <dbReference type="EMBL" id="KDR33931.1"/>
    </source>
</evidence>
<dbReference type="SMART" id="SM00388">
    <property type="entry name" value="HisKA"/>
    <property type="match status" value="1"/>
</dbReference>
<dbReference type="CDD" id="cd00082">
    <property type="entry name" value="HisKA"/>
    <property type="match status" value="1"/>
</dbReference>
<dbReference type="AlphaFoldDB" id="A0A656QTV7"/>
<evidence type="ECO:0000313" key="9">
    <source>
        <dbReference type="Proteomes" id="UP000027451"/>
    </source>
</evidence>
<keyword evidence="3" id="KW-0597">Phosphoprotein</keyword>
<dbReference type="SUPFAM" id="SSF55874">
    <property type="entry name" value="ATPase domain of HSP90 chaperone/DNA topoisomerase II/histidine kinase"/>
    <property type="match status" value="1"/>
</dbReference>
<accession>A0A656QTV7</accession>
<dbReference type="OrthoDB" id="8807260at2"/>
<dbReference type="PANTHER" id="PTHR43711:SF1">
    <property type="entry name" value="HISTIDINE KINASE 1"/>
    <property type="match status" value="1"/>
</dbReference>
<evidence type="ECO:0000256" key="4">
    <source>
        <dbReference type="ARBA" id="ARBA00022679"/>
    </source>
</evidence>
<keyword evidence="5 8" id="KW-0418">Kinase</keyword>
<dbReference type="InterPro" id="IPR003594">
    <property type="entry name" value="HATPase_dom"/>
</dbReference>
<protein>
    <recommendedName>
        <fullName evidence="2">histidine kinase</fullName>
        <ecNumber evidence="2">2.7.13.3</ecNumber>
    </recommendedName>
</protein>
<keyword evidence="4" id="KW-0808">Transferase</keyword>
<dbReference type="InterPro" id="IPR004358">
    <property type="entry name" value="Sig_transdc_His_kin-like_C"/>
</dbReference>
<evidence type="ECO:0000256" key="5">
    <source>
        <dbReference type="ARBA" id="ARBA00022777"/>
    </source>
</evidence>
<dbReference type="Pfam" id="PF01590">
    <property type="entry name" value="GAF"/>
    <property type="match status" value="1"/>
</dbReference>
<gene>
    <name evidence="8" type="ORF">BG60_01910</name>
</gene>
<dbReference type="InterPro" id="IPR036097">
    <property type="entry name" value="HisK_dim/P_sf"/>
</dbReference>
<dbReference type="Gene3D" id="1.10.287.130">
    <property type="match status" value="1"/>
</dbReference>
<dbReference type="Proteomes" id="UP000027451">
    <property type="component" value="Unassembled WGS sequence"/>
</dbReference>
<dbReference type="Pfam" id="PF00512">
    <property type="entry name" value="HisKA"/>
    <property type="match status" value="1"/>
</dbReference>
<dbReference type="SUPFAM" id="SSF55781">
    <property type="entry name" value="GAF domain-like"/>
    <property type="match status" value="1"/>
</dbReference>
<dbReference type="InterPro" id="IPR029016">
    <property type="entry name" value="GAF-like_dom_sf"/>
</dbReference>
<organism evidence="8 9">
    <name type="scientific">Caballeronia zhejiangensis</name>
    <dbReference type="NCBI Taxonomy" id="871203"/>
    <lineage>
        <taxon>Bacteria</taxon>
        <taxon>Pseudomonadati</taxon>
        <taxon>Pseudomonadota</taxon>
        <taxon>Betaproteobacteria</taxon>
        <taxon>Burkholderiales</taxon>
        <taxon>Burkholderiaceae</taxon>
        <taxon>Caballeronia</taxon>
    </lineage>
</organism>
<proteinExistence type="predicted"/>
<comment type="catalytic activity">
    <reaction evidence="1">
        <text>ATP + protein L-histidine = ADP + protein N-phospho-L-histidine.</text>
        <dbReference type="EC" id="2.7.13.3"/>
    </reaction>
</comment>
<dbReference type="PANTHER" id="PTHR43711">
    <property type="entry name" value="TWO-COMPONENT HISTIDINE KINASE"/>
    <property type="match status" value="1"/>
</dbReference>
<dbReference type="InterPro" id="IPR003018">
    <property type="entry name" value="GAF"/>
</dbReference>
<dbReference type="InterPro" id="IPR050736">
    <property type="entry name" value="Sensor_HK_Regulatory"/>
</dbReference>
<dbReference type="EMBL" id="JFHD01000001">
    <property type="protein sequence ID" value="KDR33931.1"/>
    <property type="molecule type" value="Genomic_DNA"/>
</dbReference>
<feature type="domain" description="Histidine kinase" evidence="7">
    <location>
        <begin position="188"/>
        <end position="401"/>
    </location>
</feature>
<evidence type="ECO:0000256" key="3">
    <source>
        <dbReference type="ARBA" id="ARBA00022553"/>
    </source>
</evidence>
<dbReference type="InterPro" id="IPR005467">
    <property type="entry name" value="His_kinase_dom"/>
</dbReference>
<dbReference type="Pfam" id="PF02518">
    <property type="entry name" value="HATPase_c"/>
    <property type="match status" value="1"/>
</dbReference>
<keyword evidence="9" id="KW-1185">Reference proteome</keyword>
<name>A0A656QTV7_9BURK</name>
<evidence type="ECO:0000259" key="7">
    <source>
        <dbReference type="PROSITE" id="PS50109"/>
    </source>
</evidence>
<keyword evidence="6" id="KW-0902">Two-component regulatory system</keyword>
<dbReference type="EC" id="2.7.13.3" evidence="2"/>